<feature type="domain" description="Pili assembly chaperone C-terminal" evidence="11">
    <location>
        <begin position="175"/>
        <end position="230"/>
    </location>
</feature>
<evidence type="ECO:0000256" key="2">
    <source>
        <dbReference type="ARBA" id="ARBA00007399"/>
    </source>
</evidence>
<dbReference type="SUPFAM" id="SSF49354">
    <property type="entry name" value="PapD-like"/>
    <property type="match status" value="1"/>
</dbReference>
<proteinExistence type="inferred from homology"/>
<dbReference type="Gene3D" id="2.60.40.10">
    <property type="entry name" value="Immunoglobulins"/>
    <property type="match status" value="2"/>
</dbReference>
<feature type="chain" id="PRO_5015706561" evidence="9">
    <location>
        <begin position="33"/>
        <end position="238"/>
    </location>
</feature>
<dbReference type="EMBL" id="QDKH01000031">
    <property type="protein sequence ID" value="PWC11008.1"/>
    <property type="molecule type" value="Genomic_DNA"/>
</dbReference>
<keyword evidence="6 8" id="KW-0143">Chaperone</keyword>
<gene>
    <name evidence="12" type="ORF">DDT56_20460</name>
</gene>
<comment type="caution">
    <text evidence="12">The sequence shown here is derived from an EMBL/GenBank/DDBJ whole genome shotgun (WGS) entry which is preliminary data.</text>
</comment>
<dbReference type="GO" id="GO:0071555">
    <property type="term" value="P:cell wall organization"/>
    <property type="evidence" value="ECO:0007669"/>
    <property type="project" value="InterPro"/>
</dbReference>
<dbReference type="InterPro" id="IPR018046">
    <property type="entry name" value="Pili_assmbl_chaperone_CS"/>
</dbReference>
<comment type="similarity">
    <text evidence="2 8">Belongs to the periplasmic pilus chaperone family.</text>
</comment>
<dbReference type="FunFam" id="2.60.40.10:FF:000458">
    <property type="entry name" value="Molecular chaperone FimC"/>
    <property type="match status" value="1"/>
</dbReference>
<dbReference type="InterPro" id="IPR001829">
    <property type="entry name" value="Pili_assmbl_chaperone_bac"/>
</dbReference>
<dbReference type="PANTHER" id="PTHR30251">
    <property type="entry name" value="PILUS ASSEMBLY CHAPERONE"/>
    <property type="match status" value="1"/>
</dbReference>
<dbReference type="InterPro" id="IPR050643">
    <property type="entry name" value="Periplasmic_pilus_chap"/>
</dbReference>
<dbReference type="InterPro" id="IPR016147">
    <property type="entry name" value="Pili_assmbl_chaperone_N"/>
</dbReference>
<dbReference type="RefSeq" id="WP_136168222.1">
    <property type="nucleotide sequence ID" value="NZ_KZ819094.1"/>
</dbReference>
<evidence type="ECO:0000256" key="3">
    <source>
        <dbReference type="ARBA" id="ARBA00022558"/>
    </source>
</evidence>
<evidence type="ECO:0000256" key="7">
    <source>
        <dbReference type="ARBA" id="ARBA00023319"/>
    </source>
</evidence>
<dbReference type="InterPro" id="IPR036316">
    <property type="entry name" value="Pili_assmbl_chap_C_dom_sf"/>
</dbReference>
<dbReference type="Proteomes" id="UP000296159">
    <property type="component" value="Unassembled WGS sequence"/>
</dbReference>
<keyword evidence="3" id="KW-1029">Fimbrium biogenesis</keyword>
<comment type="subcellular location">
    <subcellularLocation>
        <location evidence="1 8">Periplasm</location>
    </subcellularLocation>
</comment>
<dbReference type="Pfam" id="PF00345">
    <property type="entry name" value="PapD_N"/>
    <property type="match status" value="1"/>
</dbReference>
<dbReference type="InterPro" id="IPR016148">
    <property type="entry name" value="Pili_assmbl_chaperone_C"/>
</dbReference>
<name>A0A2U1TNN6_9GAMM</name>
<evidence type="ECO:0000256" key="4">
    <source>
        <dbReference type="ARBA" id="ARBA00022729"/>
    </source>
</evidence>
<organism evidence="12 13">
    <name type="scientific">Brenneria corticis</name>
    <dbReference type="NCBI Taxonomy" id="2173106"/>
    <lineage>
        <taxon>Bacteria</taxon>
        <taxon>Pseudomonadati</taxon>
        <taxon>Pseudomonadota</taxon>
        <taxon>Gammaproteobacteria</taxon>
        <taxon>Enterobacterales</taxon>
        <taxon>Pectobacteriaceae</taxon>
        <taxon>Brenneria</taxon>
    </lineage>
</organism>
<evidence type="ECO:0000256" key="1">
    <source>
        <dbReference type="ARBA" id="ARBA00004418"/>
    </source>
</evidence>
<keyword evidence="13" id="KW-1185">Reference proteome</keyword>
<evidence type="ECO:0000256" key="8">
    <source>
        <dbReference type="RuleBase" id="RU003918"/>
    </source>
</evidence>
<keyword evidence="5" id="KW-0574">Periplasm</keyword>
<evidence type="ECO:0000256" key="6">
    <source>
        <dbReference type="ARBA" id="ARBA00023186"/>
    </source>
</evidence>
<keyword evidence="4 9" id="KW-0732">Signal</keyword>
<evidence type="ECO:0000313" key="12">
    <source>
        <dbReference type="EMBL" id="PWC11008.1"/>
    </source>
</evidence>
<dbReference type="Pfam" id="PF02753">
    <property type="entry name" value="PapD_C"/>
    <property type="match status" value="1"/>
</dbReference>
<evidence type="ECO:0000256" key="9">
    <source>
        <dbReference type="SAM" id="SignalP"/>
    </source>
</evidence>
<sequence>MRFCVFNTTFFRLALTGAAFLSLATLSLAAKAGGVELGATRVIYPAGAAQSSLAIINTDNKTPFLIQSWVEDNSEKKSADFVVTPPLFVAKPSGENTLRIMYVGGELPTDRESVYWMNVKAIPSVDRNAIQNKNVLQLAVQSRIKLFVRPEGLAQSPSDAPAQLRFHRQADSLAITNPTPYFVTLVNFNIGTRKLPNTMVPPKGNASVALSADARGEVTFQSVNDYGANTPRTTGNMQ</sequence>
<accession>A0A2U1TNN6</accession>
<dbReference type="PRINTS" id="PR00969">
    <property type="entry name" value="CHAPERONPILI"/>
</dbReference>
<dbReference type="PANTHER" id="PTHR30251:SF2">
    <property type="entry name" value="FIMBRIAL CHAPERONE YADV-RELATED"/>
    <property type="match status" value="1"/>
</dbReference>
<evidence type="ECO:0000259" key="10">
    <source>
        <dbReference type="Pfam" id="PF00345"/>
    </source>
</evidence>
<dbReference type="SUPFAM" id="SSF49584">
    <property type="entry name" value="Periplasmic chaperone C-domain"/>
    <property type="match status" value="1"/>
</dbReference>
<dbReference type="InterPro" id="IPR008962">
    <property type="entry name" value="PapD-like_sf"/>
</dbReference>
<protein>
    <submittedName>
        <fullName evidence="12">Fimbrial chaperone protein FimC</fullName>
    </submittedName>
</protein>
<dbReference type="GO" id="GO:0030288">
    <property type="term" value="C:outer membrane-bounded periplasmic space"/>
    <property type="evidence" value="ECO:0007669"/>
    <property type="project" value="InterPro"/>
</dbReference>
<evidence type="ECO:0000256" key="5">
    <source>
        <dbReference type="ARBA" id="ARBA00022764"/>
    </source>
</evidence>
<feature type="signal peptide" evidence="9">
    <location>
        <begin position="1"/>
        <end position="32"/>
    </location>
</feature>
<dbReference type="PROSITE" id="PS00635">
    <property type="entry name" value="PILI_CHAPERONE"/>
    <property type="match status" value="1"/>
</dbReference>
<evidence type="ECO:0000259" key="11">
    <source>
        <dbReference type="Pfam" id="PF02753"/>
    </source>
</evidence>
<dbReference type="InterPro" id="IPR013783">
    <property type="entry name" value="Ig-like_fold"/>
</dbReference>
<reference evidence="12 13" key="1">
    <citation type="submission" date="2018-04" db="EMBL/GenBank/DDBJ databases">
        <title>Brenneria corticis sp.nov.</title>
        <authorList>
            <person name="Li Y."/>
        </authorList>
    </citation>
    <scope>NUCLEOTIDE SEQUENCE [LARGE SCALE GENOMIC DNA]</scope>
    <source>
        <strain evidence="12 13">CFCC 11842</strain>
    </source>
</reference>
<evidence type="ECO:0000313" key="13">
    <source>
        <dbReference type="Proteomes" id="UP000296159"/>
    </source>
</evidence>
<feature type="domain" description="Pili assembly chaperone N-terminal" evidence="10">
    <location>
        <begin position="34"/>
        <end position="153"/>
    </location>
</feature>
<keyword evidence="7" id="KW-0393">Immunoglobulin domain</keyword>
<dbReference type="AlphaFoldDB" id="A0A2U1TNN6"/>